<dbReference type="Pfam" id="PF10047">
    <property type="entry name" value="DUF2281"/>
    <property type="match status" value="1"/>
</dbReference>
<gene>
    <name evidence="2" type="ORF">C7B65_24700</name>
</gene>
<organism evidence="2 3">
    <name type="scientific">Phormidesmis priestleyi ULC007</name>
    <dbReference type="NCBI Taxonomy" id="1920490"/>
    <lineage>
        <taxon>Bacteria</taxon>
        <taxon>Bacillati</taxon>
        <taxon>Cyanobacteriota</taxon>
        <taxon>Cyanophyceae</taxon>
        <taxon>Leptolyngbyales</taxon>
        <taxon>Leptolyngbyaceae</taxon>
        <taxon>Phormidesmis</taxon>
    </lineage>
</organism>
<name>A0A2T1D4F1_9CYAN</name>
<reference evidence="2 3" key="2">
    <citation type="submission" date="2018-03" db="EMBL/GenBank/DDBJ databases">
        <title>The ancient ancestry and fast evolution of plastids.</title>
        <authorList>
            <person name="Moore K.R."/>
            <person name="Magnabosco C."/>
            <person name="Momper L."/>
            <person name="Gold D.A."/>
            <person name="Bosak T."/>
            <person name="Fournier G.P."/>
        </authorList>
    </citation>
    <scope>NUCLEOTIDE SEQUENCE [LARGE SCALE GENOMIC DNA]</scope>
    <source>
        <strain evidence="2 3">ULC007</strain>
    </source>
</reference>
<feature type="domain" description="DUF2281" evidence="1">
    <location>
        <begin position="109"/>
        <end position="139"/>
    </location>
</feature>
<dbReference type="RefSeq" id="WP_073075156.1">
    <property type="nucleotide sequence ID" value="NZ_MPPI01000063.1"/>
</dbReference>
<proteinExistence type="predicted"/>
<dbReference type="OrthoDB" id="457693at2"/>
<evidence type="ECO:0000313" key="3">
    <source>
        <dbReference type="Proteomes" id="UP000238634"/>
    </source>
</evidence>
<dbReference type="STRING" id="1920490.GCA_001895925_03242"/>
<evidence type="ECO:0000259" key="1">
    <source>
        <dbReference type="Pfam" id="PF10047"/>
    </source>
</evidence>
<dbReference type="Proteomes" id="UP000238634">
    <property type="component" value="Unassembled WGS sequence"/>
</dbReference>
<accession>A0A2T1D4F1</accession>
<protein>
    <submittedName>
        <fullName evidence="2">DUF2281 domain-containing protein</fullName>
    </submittedName>
</protein>
<dbReference type="EMBL" id="PVWG01000064">
    <property type="protein sequence ID" value="PSB15316.1"/>
    <property type="molecule type" value="Genomic_DNA"/>
</dbReference>
<dbReference type="AlphaFoldDB" id="A0A2T1D4F1"/>
<dbReference type="InterPro" id="IPR018739">
    <property type="entry name" value="DUF2281"/>
</dbReference>
<evidence type="ECO:0000313" key="2">
    <source>
        <dbReference type="EMBL" id="PSB15316.1"/>
    </source>
</evidence>
<sequence>MSQFQLFDVVQLIEEIPLSGDFTNAAIQPDLALVGTSGAIVEMFNDGEAYLVELFGDWTKAGLEADELISAEPDDPQAFRETIGVEPVYPHQLRLVKPAKEMMGARGHLVSILEDLPEELIAEVRDFAEFLQQKQRQKQA</sequence>
<comment type="caution">
    <text evidence="2">The sequence shown here is derived from an EMBL/GenBank/DDBJ whole genome shotgun (WGS) entry which is preliminary data.</text>
</comment>
<keyword evidence="3" id="KW-1185">Reference proteome</keyword>
<reference evidence="2 3" key="1">
    <citation type="submission" date="2018-02" db="EMBL/GenBank/DDBJ databases">
        <authorList>
            <person name="Cohen D.B."/>
            <person name="Kent A.D."/>
        </authorList>
    </citation>
    <scope>NUCLEOTIDE SEQUENCE [LARGE SCALE GENOMIC DNA]</scope>
    <source>
        <strain evidence="2 3">ULC007</strain>
    </source>
</reference>